<sequence length="365" mass="37378">MSTVSLPSSSRHDAPLHDPTARGFASDNAAGMHPEVLQALVAANGGHVPSYGGDAYTSALSEALRAHFGAGTSSAVVLTGTGANVVALQALTSRWESVLASDQAHVLHDEAGGLEHVGGVKVTALPTVDGLVDPADVERAVRDADSPMRAPVGALTLTQSTELGTTYPLDQLRDLVRVAHGLGVRVHVDGARLSNAAVSLGCELGEVTTALGVDAVSVGGTKNGGALAEAVVVRGEGPAEALRRLVKPSMQQSSKTRFVSAQLLALFGGDLWRRTASAANGAASALATAVRSAGATTTRPVQANAVFAALPPAVAQRAAARVPFHVWDERWAPGLVEVRLVASFDTTTEDVQALAAVLREELARG</sequence>
<dbReference type="InterPro" id="IPR015424">
    <property type="entry name" value="PyrdxlP-dep_Trfase"/>
</dbReference>
<gene>
    <name evidence="6" type="ORF">AB2L28_08665</name>
</gene>
<dbReference type="InterPro" id="IPR015421">
    <property type="entry name" value="PyrdxlP-dep_Trfase_major"/>
</dbReference>
<comment type="cofactor">
    <cofactor evidence="1">
        <name>pyridoxal 5'-phosphate</name>
        <dbReference type="ChEBI" id="CHEBI:597326"/>
    </cofactor>
</comment>
<evidence type="ECO:0000256" key="1">
    <source>
        <dbReference type="ARBA" id="ARBA00001933"/>
    </source>
</evidence>
<evidence type="ECO:0000256" key="2">
    <source>
        <dbReference type="ARBA" id="ARBA00006966"/>
    </source>
</evidence>
<dbReference type="Proteomes" id="UP001566476">
    <property type="component" value="Unassembled WGS sequence"/>
</dbReference>
<reference evidence="6 7" key="1">
    <citation type="submission" date="2024-07" db="EMBL/GenBank/DDBJ databases">
        <authorList>
            <person name="Thanompreechachai J."/>
            <person name="Duangmal K."/>
        </authorList>
    </citation>
    <scope>NUCLEOTIDE SEQUENCE [LARGE SCALE GENOMIC DNA]</scope>
    <source>
        <strain evidence="6 7">TBRC 1896</strain>
    </source>
</reference>
<keyword evidence="7" id="KW-1185">Reference proteome</keyword>
<feature type="domain" description="Aromatic amino acid beta-eliminating lyase/threonine aldolase" evidence="5">
    <location>
        <begin position="24"/>
        <end position="308"/>
    </location>
</feature>
<comment type="similarity">
    <text evidence="2">Belongs to the threonine aldolase family.</text>
</comment>
<accession>A0ABV4I3W1</accession>
<name>A0ABV4I3W1_9ACTN</name>
<keyword evidence="3" id="KW-0663">Pyridoxal phosphate</keyword>
<dbReference type="SUPFAM" id="SSF53383">
    <property type="entry name" value="PLP-dependent transferases"/>
    <property type="match status" value="1"/>
</dbReference>
<feature type="region of interest" description="Disordered" evidence="4">
    <location>
        <begin position="1"/>
        <end position="27"/>
    </location>
</feature>
<organism evidence="6 7">
    <name type="scientific">Kineococcus mangrovi</name>
    <dbReference type="NCBI Taxonomy" id="1660183"/>
    <lineage>
        <taxon>Bacteria</taxon>
        <taxon>Bacillati</taxon>
        <taxon>Actinomycetota</taxon>
        <taxon>Actinomycetes</taxon>
        <taxon>Kineosporiales</taxon>
        <taxon>Kineosporiaceae</taxon>
        <taxon>Kineococcus</taxon>
    </lineage>
</organism>
<feature type="compositionally biased region" description="Basic and acidic residues" evidence="4">
    <location>
        <begin position="10"/>
        <end position="20"/>
    </location>
</feature>
<dbReference type="InterPro" id="IPR015422">
    <property type="entry name" value="PyrdxlP-dep_Trfase_small"/>
</dbReference>
<proteinExistence type="inferred from homology"/>
<evidence type="ECO:0000256" key="4">
    <source>
        <dbReference type="SAM" id="MobiDB-lite"/>
    </source>
</evidence>
<dbReference type="PANTHER" id="PTHR48097:SF5">
    <property type="entry name" value="LOW SPECIFICITY L-THREONINE ALDOLASE"/>
    <property type="match status" value="1"/>
</dbReference>
<evidence type="ECO:0000256" key="3">
    <source>
        <dbReference type="ARBA" id="ARBA00022898"/>
    </source>
</evidence>
<dbReference type="Gene3D" id="3.90.1150.10">
    <property type="entry name" value="Aspartate Aminotransferase, domain 1"/>
    <property type="match status" value="1"/>
</dbReference>
<dbReference type="InterPro" id="IPR001597">
    <property type="entry name" value="ArAA_b-elim_lyase/Thr_aldolase"/>
</dbReference>
<dbReference type="EMBL" id="JBGGTQ010000003">
    <property type="protein sequence ID" value="MEZ0492309.1"/>
    <property type="molecule type" value="Genomic_DNA"/>
</dbReference>
<evidence type="ECO:0000313" key="7">
    <source>
        <dbReference type="Proteomes" id="UP001566476"/>
    </source>
</evidence>
<evidence type="ECO:0000313" key="6">
    <source>
        <dbReference type="EMBL" id="MEZ0492309.1"/>
    </source>
</evidence>
<dbReference type="Gene3D" id="3.40.640.10">
    <property type="entry name" value="Type I PLP-dependent aspartate aminotransferase-like (Major domain)"/>
    <property type="match status" value="1"/>
</dbReference>
<protein>
    <submittedName>
        <fullName evidence="6">Low specificity L-threonine aldolase</fullName>
    </submittedName>
</protein>
<dbReference type="RefSeq" id="WP_370718338.1">
    <property type="nucleotide sequence ID" value="NZ_JBGGTQ010000003.1"/>
</dbReference>
<comment type="caution">
    <text evidence="6">The sequence shown here is derived from an EMBL/GenBank/DDBJ whole genome shotgun (WGS) entry which is preliminary data.</text>
</comment>
<dbReference type="PANTHER" id="PTHR48097">
    <property type="entry name" value="L-THREONINE ALDOLASE-RELATED"/>
    <property type="match status" value="1"/>
</dbReference>
<evidence type="ECO:0000259" key="5">
    <source>
        <dbReference type="Pfam" id="PF01212"/>
    </source>
</evidence>
<dbReference type="Pfam" id="PF01212">
    <property type="entry name" value="Beta_elim_lyase"/>
    <property type="match status" value="1"/>
</dbReference>